<proteinExistence type="predicted"/>
<dbReference type="eggNOG" id="ENOG502SARG">
    <property type="taxonomic scope" value="Eukaryota"/>
</dbReference>
<dbReference type="SUPFAM" id="SSF53098">
    <property type="entry name" value="Ribonuclease H-like"/>
    <property type="match status" value="1"/>
</dbReference>
<protein>
    <submittedName>
        <fullName evidence="1">Uncharacterized protein</fullName>
    </submittedName>
</protein>
<evidence type="ECO:0000313" key="1">
    <source>
        <dbReference type="EMBL" id="ETI53983.1"/>
    </source>
</evidence>
<dbReference type="HOGENOM" id="CLU_049980_0_0_1"/>
<sequence length="511" mass="57967">MMLLADFTLGDDFRVTINNQTVTRSIVELYTGAKTADCAYIDRSRILGVPIFTVVCDILTSKTQKSTKYLGLRLYFIDNNWQFQSILLGTRHYDPMYGERSEGNREPFKRWILELLKDFGLTIKNVYAATTDAGPNVKWMMVTGLNLKWEWCMPHRTNAATKMAFGIVPQRCNSKNPDGTDLLSRIARTTYAIRSNASMGSLFAELCEMAKNGASTQLLEHKDHRFMGLEKVIKRLLGKWDQVEDWLQERINKAIRERKAVPEGLPIADDKETLLQLYGLLNPTAAFNTKSQKEDTNQVDVLLTVFQLRITILDETQPIKDKVRSPSEPPLYYQVNNLTRLAKATRALLAKAFHKNFFCRYTDPARIRDTSYIPEMQMLLHPSSKTQDNNLAKIVKLCNEQLIIDPEQPHLRLDEQSVARNVASVKAAVMNRLRALKLDIAKGTALGSRTSTHPRQLPSSDNSFASMLEFPSLQPQAVFSEDLMEFTEEAAVTDVSEMCTKLESKKNLIGG</sequence>
<dbReference type="InterPro" id="IPR052717">
    <property type="entry name" value="Vacuolar_transposase_reg"/>
</dbReference>
<evidence type="ECO:0000313" key="2">
    <source>
        <dbReference type="Proteomes" id="UP000018721"/>
    </source>
</evidence>
<dbReference type="GO" id="GO:0005634">
    <property type="term" value="C:nucleus"/>
    <property type="evidence" value="ECO:0007669"/>
    <property type="project" value="TreeGrafter"/>
</dbReference>
<dbReference type="Proteomes" id="UP000018721">
    <property type="component" value="Unassembled WGS sequence"/>
</dbReference>
<keyword evidence="2" id="KW-1185">Reference proteome</keyword>
<dbReference type="EMBL" id="ANIZ01000603">
    <property type="protein sequence ID" value="ETI53983.1"/>
    <property type="molecule type" value="Genomic_DNA"/>
</dbReference>
<reference evidence="1 2" key="1">
    <citation type="submission" date="2013-11" db="EMBL/GenBank/DDBJ databases">
        <title>The Genome Sequence of Phytophthora parasitica P1569.</title>
        <authorList>
            <consortium name="The Broad Institute Genomics Platform"/>
            <person name="Russ C."/>
            <person name="Tyler B."/>
            <person name="Panabieres F."/>
            <person name="Shan W."/>
            <person name="Tripathy S."/>
            <person name="Grunwald N."/>
            <person name="Machado M."/>
            <person name="Johnson C.S."/>
            <person name="Arredondo F."/>
            <person name="Hong C."/>
            <person name="Coffey M."/>
            <person name="Young S.K."/>
            <person name="Zeng Q."/>
            <person name="Gargeya S."/>
            <person name="Fitzgerald M."/>
            <person name="Abouelleil A."/>
            <person name="Alvarado L."/>
            <person name="Chapman S.B."/>
            <person name="Gainer-Dewar J."/>
            <person name="Goldberg J."/>
            <person name="Griggs A."/>
            <person name="Gujja S."/>
            <person name="Hansen M."/>
            <person name="Howarth C."/>
            <person name="Imamovic A."/>
            <person name="Ireland A."/>
            <person name="Larimer J."/>
            <person name="McCowan C."/>
            <person name="Murphy C."/>
            <person name="Pearson M."/>
            <person name="Poon T.W."/>
            <person name="Priest M."/>
            <person name="Roberts A."/>
            <person name="Saif S."/>
            <person name="Shea T."/>
            <person name="Sykes S."/>
            <person name="Wortman J."/>
            <person name="Nusbaum C."/>
            <person name="Birren B."/>
        </authorList>
    </citation>
    <scope>NUCLEOTIDE SEQUENCE [LARGE SCALE GENOMIC DNA]</scope>
    <source>
        <strain evidence="1 2">P1569</strain>
    </source>
</reference>
<name>V9FTB2_PHYNI</name>
<accession>V9FTB2</accession>
<dbReference type="OrthoDB" id="120612at2759"/>
<dbReference type="AlphaFoldDB" id="V9FTB2"/>
<organism evidence="1 2">
    <name type="scientific">Phytophthora nicotianae P1569</name>
    <dbReference type="NCBI Taxonomy" id="1317065"/>
    <lineage>
        <taxon>Eukaryota</taxon>
        <taxon>Sar</taxon>
        <taxon>Stramenopiles</taxon>
        <taxon>Oomycota</taxon>
        <taxon>Peronosporomycetes</taxon>
        <taxon>Peronosporales</taxon>
        <taxon>Peronosporaceae</taxon>
        <taxon>Phytophthora</taxon>
    </lineage>
</organism>
<gene>
    <name evidence="1" type="ORF">F443_03154</name>
</gene>
<dbReference type="PANTHER" id="PTHR46169:SF29">
    <property type="entry name" value="DNA REPLICATION-RELATED ELEMENT FACTOR, ISOFORM A"/>
    <property type="match status" value="1"/>
</dbReference>
<dbReference type="GO" id="GO:0006357">
    <property type="term" value="P:regulation of transcription by RNA polymerase II"/>
    <property type="evidence" value="ECO:0007669"/>
    <property type="project" value="TreeGrafter"/>
</dbReference>
<dbReference type="InterPro" id="IPR012337">
    <property type="entry name" value="RNaseH-like_sf"/>
</dbReference>
<dbReference type="PANTHER" id="PTHR46169">
    <property type="entry name" value="DNA REPLICATION-RELATED ELEMENT FACTOR, ISOFORM A"/>
    <property type="match status" value="1"/>
</dbReference>
<comment type="caution">
    <text evidence="1">The sequence shown here is derived from an EMBL/GenBank/DDBJ whole genome shotgun (WGS) entry which is preliminary data.</text>
</comment>